<keyword evidence="3" id="KW-0804">Transcription</keyword>
<keyword evidence="2" id="KW-0238">DNA-binding</keyword>
<dbReference type="EMBL" id="CP157947">
    <property type="protein sequence ID" value="XBS70392.1"/>
    <property type="molecule type" value="Genomic_DNA"/>
</dbReference>
<reference evidence="8" key="1">
    <citation type="submission" date="2024-06" db="EMBL/GenBank/DDBJ databases">
        <authorList>
            <person name="Coelho C."/>
            <person name="Bento M."/>
            <person name="Garcia E."/>
            <person name="Camelo A."/>
            <person name="Brandao I."/>
            <person name="Espirito Santo C."/>
            <person name="Trovao J."/>
            <person name="Verissimo A."/>
            <person name="Costa J."/>
            <person name="Tiago I."/>
        </authorList>
    </citation>
    <scope>NUCLEOTIDE SEQUENCE</scope>
    <source>
        <strain evidence="8">KWT182</strain>
    </source>
</reference>
<evidence type="ECO:0000259" key="6">
    <source>
        <dbReference type="PROSITE" id="PS51077"/>
    </source>
</evidence>
<name>A0AAU7QCK2_9GAMM</name>
<dbReference type="AlphaFoldDB" id="A0AAU7QCK2"/>
<evidence type="ECO:0000256" key="4">
    <source>
        <dbReference type="ARBA" id="ARBA00040379"/>
    </source>
</evidence>
<evidence type="ECO:0000259" key="7">
    <source>
        <dbReference type="PROSITE" id="PS51078"/>
    </source>
</evidence>
<dbReference type="PANTHER" id="PTHR30136:SF24">
    <property type="entry name" value="HTH-TYPE TRANSCRIPTIONAL REPRESSOR ALLR"/>
    <property type="match status" value="1"/>
</dbReference>
<dbReference type="InterPro" id="IPR036390">
    <property type="entry name" value="WH_DNA-bd_sf"/>
</dbReference>
<proteinExistence type="predicted"/>
<evidence type="ECO:0000256" key="1">
    <source>
        <dbReference type="ARBA" id="ARBA00023015"/>
    </source>
</evidence>
<dbReference type="GO" id="GO:0003677">
    <property type="term" value="F:DNA binding"/>
    <property type="evidence" value="ECO:0007669"/>
    <property type="project" value="UniProtKB-KW"/>
</dbReference>
<dbReference type="Gene3D" id="1.10.10.10">
    <property type="entry name" value="Winged helix-like DNA-binding domain superfamily/Winged helix DNA-binding domain"/>
    <property type="match status" value="1"/>
</dbReference>
<protein>
    <recommendedName>
        <fullName evidence="4">HTH-type transcriptional repressor AllR</fullName>
    </recommendedName>
    <alternativeName>
        <fullName evidence="5">Negative regulator of allantoin and glyoxylate utilization operons</fullName>
    </alternativeName>
</protein>
<dbReference type="SMART" id="SM00346">
    <property type="entry name" value="HTH_ICLR"/>
    <property type="match status" value="1"/>
</dbReference>
<dbReference type="InterPro" id="IPR014757">
    <property type="entry name" value="Tscrpt_reg_IclR_C"/>
</dbReference>
<evidence type="ECO:0000256" key="5">
    <source>
        <dbReference type="ARBA" id="ARBA00042627"/>
    </source>
</evidence>
<dbReference type="PANTHER" id="PTHR30136">
    <property type="entry name" value="HELIX-TURN-HELIX TRANSCRIPTIONAL REGULATOR, ICLR FAMILY"/>
    <property type="match status" value="1"/>
</dbReference>
<keyword evidence="1" id="KW-0805">Transcription regulation</keyword>
<dbReference type="PROSITE" id="PS51077">
    <property type="entry name" value="HTH_ICLR"/>
    <property type="match status" value="1"/>
</dbReference>
<sequence>MENSGAQTLYKGLTLIDAVAGGNRSLKQICATVNLPRSTAHRLLTMLVQQKYLRQIANEYFLGPRLIEYGMRSLSEYPLRSAASPYLQELAQLTHDTVHLGIREEMEVFYIDKIAGSRAIEMNSRVGYRMPLDITGVGKSLLLDCSDNELTDISHYFNRSAERLTIFLELMHKYRALGYTLDLSENEANIRCVAAPVRDASGIIIAAVSVASLDIYMDDERMLSLTSVVKNTAMNISMELGWCARKIS</sequence>
<organism evidence="8">
    <name type="scientific">Acerihabitans sp. KWT182</name>
    <dbReference type="NCBI Taxonomy" id="3157919"/>
    <lineage>
        <taxon>Bacteria</taxon>
        <taxon>Pseudomonadati</taxon>
        <taxon>Pseudomonadota</taxon>
        <taxon>Gammaproteobacteria</taxon>
        <taxon>Enterobacterales</taxon>
        <taxon>Pectobacteriaceae</taxon>
        <taxon>Acerihabitans</taxon>
    </lineage>
</organism>
<dbReference type="InterPro" id="IPR050707">
    <property type="entry name" value="HTH_MetabolicPath_Reg"/>
</dbReference>
<dbReference type="InterPro" id="IPR005471">
    <property type="entry name" value="Tscrpt_reg_IclR_N"/>
</dbReference>
<evidence type="ECO:0000256" key="3">
    <source>
        <dbReference type="ARBA" id="ARBA00023163"/>
    </source>
</evidence>
<feature type="domain" description="IclR-ED" evidence="7">
    <location>
        <begin position="65"/>
        <end position="242"/>
    </location>
</feature>
<dbReference type="GO" id="GO:0003700">
    <property type="term" value="F:DNA-binding transcription factor activity"/>
    <property type="evidence" value="ECO:0007669"/>
    <property type="project" value="TreeGrafter"/>
</dbReference>
<dbReference type="Pfam" id="PF01614">
    <property type="entry name" value="IclR_C"/>
    <property type="match status" value="1"/>
</dbReference>
<dbReference type="Gene3D" id="3.30.450.40">
    <property type="match status" value="1"/>
</dbReference>
<dbReference type="SUPFAM" id="SSF55781">
    <property type="entry name" value="GAF domain-like"/>
    <property type="match status" value="1"/>
</dbReference>
<dbReference type="InterPro" id="IPR029016">
    <property type="entry name" value="GAF-like_dom_sf"/>
</dbReference>
<dbReference type="SUPFAM" id="SSF46785">
    <property type="entry name" value="Winged helix' DNA-binding domain"/>
    <property type="match status" value="1"/>
</dbReference>
<accession>A0AAU7QCK2</accession>
<feature type="domain" description="HTH iclR-type" evidence="6">
    <location>
        <begin position="6"/>
        <end position="64"/>
    </location>
</feature>
<gene>
    <name evidence="8" type="ORF">ABK905_03855</name>
</gene>
<dbReference type="Pfam" id="PF09339">
    <property type="entry name" value="HTH_IclR"/>
    <property type="match status" value="1"/>
</dbReference>
<dbReference type="GO" id="GO:0045892">
    <property type="term" value="P:negative regulation of DNA-templated transcription"/>
    <property type="evidence" value="ECO:0007669"/>
    <property type="project" value="TreeGrafter"/>
</dbReference>
<evidence type="ECO:0000256" key="2">
    <source>
        <dbReference type="ARBA" id="ARBA00023125"/>
    </source>
</evidence>
<dbReference type="InterPro" id="IPR036388">
    <property type="entry name" value="WH-like_DNA-bd_sf"/>
</dbReference>
<evidence type="ECO:0000313" key="8">
    <source>
        <dbReference type="EMBL" id="XBS70392.1"/>
    </source>
</evidence>
<dbReference type="PROSITE" id="PS51078">
    <property type="entry name" value="ICLR_ED"/>
    <property type="match status" value="1"/>
</dbReference>